<reference evidence="1" key="1">
    <citation type="journal article" date="2019" name="bioRxiv">
        <title>The Genome of the Zebra Mussel, Dreissena polymorpha: A Resource for Invasive Species Research.</title>
        <authorList>
            <person name="McCartney M.A."/>
            <person name="Auch B."/>
            <person name="Kono T."/>
            <person name="Mallez S."/>
            <person name="Zhang Y."/>
            <person name="Obille A."/>
            <person name="Becker A."/>
            <person name="Abrahante J.E."/>
            <person name="Garbe J."/>
            <person name="Badalamenti J.P."/>
            <person name="Herman A."/>
            <person name="Mangelson H."/>
            <person name="Liachko I."/>
            <person name="Sullivan S."/>
            <person name="Sone E.D."/>
            <person name="Koren S."/>
            <person name="Silverstein K.A.T."/>
            <person name="Beckman K.B."/>
            <person name="Gohl D.M."/>
        </authorList>
    </citation>
    <scope>NUCLEOTIDE SEQUENCE</scope>
    <source>
        <strain evidence="1">Duluth1</strain>
        <tissue evidence="1">Whole animal</tissue>
    </source>
</reference>
<dbReference type="EMBL" id="JAIWYP010000006">
    <property type="protein sequence ID" value="KAH3811633.1"/>
    <property type="molecule type" value="Genomic_DNA"/>
</dbReference>
<keyword evidence="2" id="KW-1185">Reference proteome</keyword>
<evidence type="ECO:0000313" key="1">
    <source>
        <dbReference type="EMBL" id="KAH3811633.1"/>
    </source>
</evidence>
<dbReference type="Proteomes" id="UP000828390">
    <property type="component" value="Unassembled WGS sequence"/>
</dbReference>
<sequence>MLITARLWKLAVGKIRHSDIDALMQLEGIDEPFELSRMILRGLVDEKKLNKKHSAFRHYIRKQKLRKLLSSPMMLSAIVCSYAEEIELKGSKCDIYILLLESLFKKGNSEMCAFEQPPFPCFTGTQYIQPNMVHLNRLAELAFHLLFVNTKENSIVFSIADLKKFIIDESKDFALKSGILSLKRNASTMRSVSSFMFIHKSMQEFLAAFHIARNTFLIDGIISVYLDRHEDEYLELSYVFIFMCGLDTSGATELSNMIDERNALNRRSRNNWYLNDH</sequence>
<organism evidence="1 2">
    <name type="scientific">Dreissena polymorpha</name>
    <name type="common">Zebra mussel</name>
    <name type="synonym">Mytilus polymorpha</name>
    <dbReference type="NCBI Taxonomy" id="45954"/>
    <lineage>
        <taxon>Eukaryota</taxon>
        <taxon>Metazoa</taxon>
        <taxon>Spiralia</taxon>
        <taxon>Lophotrochozoa</taxon>
        <taxon>Mollusca</taxon>
        <taxon>Bivalvia</taxon>
        <taxon>Autobranchia</taxon>
        <taxon>Heteroconchia</taxon>
        <taxon>Euheterodonta</taxon>
        <taxon>Imparidentia</taxon>
        <taxon>Neoheterodontei</taxon>
        <taxon>Myida</taxon>
        <taxon>Dreissenoidea</taxon>
        <taxon>Dreissenidae</taxon>
        <taxon>Dreissena</taxon>
    </lineage>
</organism>
<reference evidence="1" key="2">
    <citation type="submission" date="2020-11" db="EMBL/GenBank/DDBJ databases">
        <authorList>
            <person name="McCartney M.A."/>
            <person name="Auch B."/>
            <person name="Kono T."/>
            <person name="Mallez S."/>
            <person name="Becker A."/>
            <person name="Gohl D.M."/>
            <person name="Silverstein K.A.T."/>
            <person name="Koren S."/>
            <person name="Bechman K.B."/>
            <person name="Herman A."/>
            <person name="Abrahante J.E."/>
            <person name="Garbe J."/>
        </authorList>
    </citation>
    <scope>NUCLEOTIDE SEQUENCE</scope>
    <source>
        <strain evidence="1">Duluth1</strain>
        <tissue evidence="1">Whole animal</tissue>
    </source>
</reference>
<evidence type="ECO:0000313" key="2">
    <source>
        <dbReference type="Proteomes" id="UP000828390"/>
    </source>
</evidence>
<dbReference type="PANTHER" id="PTHR46312">
    <property type="entry name" value="NACHT DOMAIN-CONTAINING PROTEIN"/>
    <property type="match status" value="1"/>
</dbReference>
<comment type="caution">
    <text evidence="1">The sequence shown here is derived from an EMBL/GenBank/DDBJ whole genome shotgun (WGS) entry which is preliminary data.</text>
</comment>
<proteinExistence type="predicted"/>
<gene>
    <name evidence="1" type="ORF">DPMN_140045</name>
</gene>
<accession>A0A9D4GA80</accession>
<protein>
    <submittedName>
        <fullName evidence="1">Uncharacterized protein</fullName>
    </submittedName>
</protein>
<dbReference type="AlphaFoldDB" id="A0A9D4GA80"/>
<name>A0A9D4GA80_DREPO</name>
<dbReference type="PANTHER" id="PTHR46312:SF2">
    <property type="entry name" value="NUCLEOTIDE-BINDING OLIGOMERIZATION DOMAIN-CONTAINING PROTEIN 2-LIKE"/>
    <property type="match status" value="1"/>
</dbReference>